<organism evidence="1 2">
    <name type="scientific">Methylacidiphilum infernorum (isolate V4)</name>
    <name type="common">Methylokorus infernorum (strain V4)</name>
    <dbReference type="NCBI Taxonomy" id="481448"/>
    <lineage>
        <taxon>Bacteria</taxon>
        <taxon>Pseudomonadati</taxon>
        <taxon>Verrucomicrobiota</taxon>
        <taxon>Methylacidiphilae</taxon>
        <taxon>Methylacidiphilales</taxon>
        <taxon>Methylacidiphilaceae</taxon>
        <taxon>Methylacidiphilum (ex Ratnadevi et al. 2023)</taxon>
    </lineage>
</organism>
<dbReference type="Proteomes" id="UP000009149">
    <property type="component" value="Chromosome"/>
</dbReference>
<accession>B3E128</accession>
<protein>
    <submittedName>
        <fullName evidence="1">Uncharacterized protein</fullName>
    </submittedName>
</protein>
<evidence type="ECO:0000313" key="2">
    <source>
        <dbReference type="Proteomes" id="UP000009149"/>
    </source>
</evidence>
<evidence type="ECO:0000313" key="1">
    <source>
        <dbReference type="EMBL" id="ACD84505.1"/>
    </source>
</evidence>
<sequence length="34" mass="3855">MSIKQAARKKDKKTKAGQKRDHFFAPIVILISKA</sequence>
<name>B3E128_METI4</name>
<dbReference type="KEGG" id="min:Minf_2451"/>
<dbReference type="AlphaFoldDB" id="B3E128"/>
<proteinExistence type="predicted"/>
<reference evidence="1 2" key="1">
    <citation type="journal article" date="2008" name="Biol. Direct">
        <title>Complete genome sequence of the extremely acidophilic methanotroph isolate V4, Methylacidiphilum infernorum, a representative of the bacterial phylum Verrucomicrobia.</title>
        <authorList>
            <person name="Hou S."/>
            <person name="Makarova K.S."/>
            <person name="Saw J.H."/>
            <person name="Senin P."/>
            <person name="Ly B.V."/>
            <person name="Zhou Z."/>
            <person name="Ren Y."/>
            <person name="Wang J."/>
            <person name="Galperin M.Y."/>
            <person name="Omelchenko M.V."/>
            <person name="Wolf Y.I."/>
            <person name="Yutin N."/>
            <person name="Koonin E.V."/>
            <person name="Stott M.B."/>
            <person name="Mountain B.W."/>
            <person name="Crowe M.A."/>
            <person name="Smirnova A.V."/>
            <person name="Dunfield P.F."/>
            <person name="Feng L."/>
            <person name="Wang L."/>
            <person name="Alam M."/>
        </authorList>
    </citation>
    <scope>NUCLEOTIDE SEQUENCE [LARGE SCALE GENOMIC DNA]</scope>
    <source>
        <strain evidence="2">Isolate V4</strain>
    </source>
</reference>
<dbReference type="EMBL" id="CP000975">
    <property type="protein sequence ID" value="ACD84505.1"/>
    <property type="molecule type" value="Genomic_DNA"/>
</dbReference>
<dbReference type="HOGENOM" id="CLU_3374616_0_0_0"/>
<gene>
    <name evidence="1" type="ordered locus">Minf_2451</name>
</gene>